<dbReference type="EMBL" id="JAVRHQ010000059">
    <property type="protein sequence ID" value="MDT0644976.1"/>
    <property type="molecule type" value="Genomic_DNA"/>
</dbReference>
<gene>
    <name evidence="1" type="ORF">RM553_19240</name>
</gene>
<name>A0ABU3CF46_9FLAO</name>
<comment type="caution">
    <text evidence="1">The sequence shown here is derived from an EMBL/GenBank/DDBJ whole genome shotgun (WGS) entry which is preliminary data.</text>
</comment>
<evidence type="ECO:0000313" key="1">
    <source>
        <dbReference type="EMBL" id="MDT0644976.1"/>
    </source>
</evidence>
<feature type="non-terminal residue" evidence="1">
    <location>
        <position position="1"/>
    </location>
</feature>
<protein>
    <recommendedName>
        <fullName evidence="3">Lipoprotein</fullName>
    </recommendedName>
</protein>
<evidence type="ECO:0008006" key="3">
    <source>
        <dbReference type="Google" id="ProtNLM"/>
    </source>
</evidence>
<sequence>FLKMRKLPCLIVLMLVFLSCKEEVNSDKNVEINQSDFKLKNDFAQLSSKLTNFDTVNISVDLSICTWERIEKIQLTKSNDSLKINLIVEDSDFEVQHQFFKIEENDSVWKIGNFLKNNENRLKTNDSDSSPRMVVFNKTDTLKYYTDGLVDSNNFIAEYYRMMHKIDPTNELYDLITTVDSIK</sequence>
<dbReference type="RefSeq" id="WP_311536591.1">
    <property type="nucleotide sequence ID" value="NZ_JAVRHQ010000059.1"/>
</dbReference>
<accession>A0ABU3CF46</accession>
<reference evidence="1 2" key="1">
    <citation type="submission" date="2023-09" db="EMBL/GenBank/DDBJ databases">
        <authorList>
            <person name="Rey-Velasco X."/>
        </authorList>
    </citation>
    <scope>NUCLEOTIDE SEQUENCE [LARGE SCALE GENOMIC DNA]</scope>
    <source>
        <strain evidence="1 2">F363</strain>
    </source>
</reference>
<proteinExistence type="predicted"/>
<evidence type="ECO:0000313" key="2">
    <source>
        <dbReference type="Proteomes" id="UP001262889"/>
    </source>
</evidence>
<keyword evidence="2" id="KW-1185">Reference proteome</keyword>
<dbReference type="Proteomes" id="UP001262889">
    <property type="component" value="Unassembled WGS sequence"/>
</dbReference>
<organism evidence="1 2">
    <name type="scientific">Autumnicola tepida</name>
    <dbReference type="NCBI Taxonomy" id="3075595"/>
    <lineage>
        <taxon>Bacteria</taxon>
        <taxon>Pseudomonadati</taxon>
        <taxon>Bacteroidota</taxon>
        <taxon>Flavobacteriia</taxon>
        <taxon>Flavobacteriales</taxon>
        <taxon>Flavobacteriaceae</taxon>
        <taxon>Autumnicola</taxon>
    </lineage>
</organism>